<dbReference type="STRING" id="59895.A0A103XMN9"/>
<keyword evidence="2" id="KW-1185">Reference proteome</keyword>
<comment type="caution">
    <text evidence="1">The sequence shown here is derived from an EMBL/GenBank/DDBJ whole genome shotgun (WGS) entry which is preliminary data.</text>
</comment>
<dbReference type="PANTHER" id="PTHR11937">
    <property type="entry name" value="ACTIN"/>
    <property type="match status" value="1"/>
</dbReference>
<protein>
    <submittedName>
        <fullName evidence="1">Actin-related protein</fullName>
    </submittedName>
</protein>
<evidence type="ECO:0000313" key="1">
    <source>
        <dbReference type="EMBL" id="KVH93621.1"/>
    </source>
</evidence>
<dbReference type="InterPro" id="IPR043129">
    <property type="entry name" value="ATPase_NBD"/>
</dbReference>
<reference evidence="1 2" key="1">
    <citation type="journal article" date="2016" name="Sci. Rep.">
        <title>The genome sequence of the outbreeding globe artichoke constructed de novo incorporating a phase-aware low-pass sequencing strategy of F1 progeny.</title>
        <authorList>
            <person name="Scaglione D."/>
            <person name="Reyes-Chin-Wo S."/>
            <person name="Acquadro A."/>
            <person name="Froenicke L."/>
            <person name="Portis E."/>
            <person name="Beitel C."/>
            <person name="Tirone M."/>
            <person name="Mauro R."/>
            <person name="Lo Monaco A."/>
            <person name="Mauromicale G."/>
            <person name="Faccioli P."/>
            <person name="Cattivelli L."/>
            <person name="Rieseberg L."/>
            <person name="Michelmore R."/>
            <person name="Lanteri S."/>
        </authorList>
    </citation>
    <scope>NUCLEOTIDE SEQUENCE [LARGE SCALE GENOMIC DNA]</scope>
    <source>
        <strain evidence="1">2C</strain>
    </source>
</reference>
<dbReference type="InterPro" id="IPR004000">
    <property type="entry name" value="Actin"/>
</dbReference>
<dbReference type="Gene3D" id="3.30.420.40">
    <property type="match status" value="1"/>
</dbReference>
<dbReference type="AlphaFoldDB" id="A0A103XMN9"/>
<proteinExistence type="predicted"/>
<accession>A0A103XMN9</accession>
<evidence type="ECO:0000313" key="2">
    <source>
        <dbReference type="Proteomes" id="UP000243975"/>
    </source>
</evidence>
<sequence length="85" mass="9416">MISQIQVVLTLYAQGLLTGLVVDADDGVIHVVPVVDGYSFPHLTKCMNVAGRYITSYLVVLMLRRGYAMNKSAEFETVIDIKEKP</sequence>
<dbReference type="Pfam" id="PF00022">
    <property type="entry name" value="Actin"/>
    <property type="match status" value="1"/>
</dbReference>
<organism evidence="1 2">
    <name type="scientific">Cynara cardunculus var. scolymus</name>
    <name type="common">Globe artichoke</name>
    <name type="synonym">Cynara scolymus</name>
    <dbReference type="NCBI Taxonomy" id="59895"/>
    <lineage>
        <taxon>Eukaryota</taxon>
        <taxon>Viridiplantae</taxon>
        <taxon>Streptophyta</taxon>
        <taxon>Embryophyta</taxon>
        <taxon>Tracheophyta</taxon>
        <taxon>Spermatophyta</taxon>
        <taxon>Magnoliopsida</taxon>
        <taxon>eudicotyledons</taxon>
        <taxon>Gunneridae</taxon>
        <taxon>Pentapetalae</taxon>
        <taxon>asterids</taxon>
        <taxon>campanulids</taxon>
        <taxon>Asterales</taxon>
        <taxon>Asteraceae</taxon>
        <taxon>Carduoideae</taxon>
        <taxon>Cardueae</taxon>
        <taxon>Carduinae</taxon>
        <taxon>Cynara</taxon>
    </lineage>
</organism>
<name>A0A103XMN9_CYNCS</name>
<dbReference type="EMBL" id="LEKV01004708">
    <property type="protein sequence ID" value="KVH93621.1"/>
    <property type="molecule type" value="Genomic_DNA"/>
</dbReference>
<gene>
    <name evidence="1" type="ORF">Ccrd_004325</name>
</gene>
<dbReference type="Gramene" id="KVH93621">
    <property type="protein sequence ID" value="KVH93621"/>
    <property type="gene ID" value="Ccrd_004325"/>
</dbReference>
<dbReference type="Proteomes" id="UP000243975">
    <property type="component" value="Unassembled WGS sequence"/>
</dbReference>
<dbReference type="SUPFAM" id="SSF53067">
    <property type="entry name" value="Actin-like ATPase domain"/>
    <property type="match status" value="1"/>
</dbReference>